<keyword evidence="2" id="KW-1185">Reference proteome</keyword>
<reference evidence="1" key="1">
    <citation type="submission" date="2025-08" db="UniProtKB">
        <authorList>
            <consortium name="Ensembl"/>
        </authorList>
    </citation>
    <scope>IDENTIFICATION</scope>
</reference>
<proteinExistence type="predicted"/>
<sequence>VLSIPGVGNGSLYISKECLPLLSGDSWSFISLYKVKSWVRSCSAGTFLRNTSAVRHFLANTLNIV</sequence>
<dbReference type="AlphaFoldDB" id="A0A8C5ICA7"/>
<protein>
    <submittedName>
        <fullName evidence="1">Uncharacterized protein</fullName>
    </submittedName>
</protein>
<evidence type="ECO:0000313" key="2">
    <source>
        <dbReference type="Proteomes" id="UP000694408"/>
    </source>
</evidence>
<accession>A0A8C5ICA7</accession>
<name>A0A8C5ICA7_JUNHY</name>
<evidence type="ECO:0000313" key="1">
    <source>
        <dbReference type="Ensembl" id="ENSJHYP00000001331.1"/>
    </source>
</evidence>
<reference evidence="1" key="2">
    <citation type="submission" date="2025-09" db="UniProtKB">
        <authorList>
            <consortium name="Ensembl"/>
        </authorList>
    </citation>
    <scope>IDENTIFICATION</scope>
</reference>
<dbReference type="Proteomes" id="UP000694408">
    <property type="component" value="Unplaced"/>
</dbReference>
<dbReference type="Ensembl" id="ENSJHYT00000001658.1">
    <property type="protein sequence ID" value="ENSJHYP00000001331.1"/>
    <property type="gene ID" value="ENSJHYG00000001145.1"/>
</dbReference>
<organism evidence="1 2">
    <name type="scientific">Junco hyemalis</name>
    <name type="common">Dark-eyed junco</name>
    <dbReference type="NCBI Taxonomy" id="40217"/>
    <lineage>
        <taxon>Eukaryota</taxon>
        <taxon>Metazoa</taxon>
        <taxon>Chordata</taxon>
        <taxon>Craniata</taxon>
        <taxon>Vertebrata</taxon>
        <taxon>Euteleostomi</taxon>
        <taxon>Archelosauria</taxon>
        <taxon>Archosauria</taxon>
        <taxon>Dinosauria</taxon>
        <taxon>Saurischia</taxon>
        <taxon>Theropoda</taxon>
        <taxon>Coelurosauria</taxon>
        <taxon>Aves</taxon>
        <taxon>Neognathae</taxon>
        <taxon>Neoaves</taxon>
        <taxon>Telluraves</taxon>
        <taxon>Australaves</taxon>
        <taxon>Passeriformes</taxon>
        <taxon>Passerellidae</taxon>
        <taxon>Junco</taxon>
    </lineage>
</organism>